<gene>
    <name evidence="6" type="ORF">FHX71_000029</name>
</gene>
<dbReference type="InterPro" id="IPR002818">
    <property type="entry name" value="DJ-1/PfpI"/>
</dbReference>
<keyword evidence="7" id="KW-1185">Reference proteome</keyword>
<dbReference type="PROSITE" id="PS01124">
    <property type="entry name" value="HTH_ARAC_FAMILY_2"/>
    <property type="match status" value="1"/>
</dbReference>
<evidence type="ECO:0000259" key="5">
    <source>
        <dbReference type="PROSITE" id="PS01124"/>
    </source>
</evidence>
<dbReference type="GO" id="GO:0043565">
    <property type="term" value="F:sequence-specific DNA binding"/>
    <property type="evidence" value="ECO:0007669"/>
    <property type="project" value="InterPro"/>
</dbReference>
<dbReference type="RefSeq" id="WP_182613876.1">
    <property type="nucleotide sequence ID" value="NZ_BAAATF010000001.1"/>
</dbReference>
<dbReference type="PANTHER" id="PTHR43130">
    <property type="entry name" value="ARAC-FAMILY TRANSCRIPTIONAL REGULATOR"/>
    <property type="match status" value="1"/>
</dbReference>
<dbReference type="CDD" id="cd03137">
    <property type="entry name" value="GATase1_AraC_1"/>
    <property type="match status" value="1"/>
</dbReference>
<feature type="signal peptide" evidence="4">
    <location>
        <begin position="1"/>
        <end position="23"/>
    </location>
</feature>
<protein>
    <submittedName>
        <fullName evidence="6">Transcriptional regulator GlxA family with amidase domain</fullName>
    </submittedName>
</protein>
<dbReference type="SUPFAM" id="SSF52317">
    <property type="entry name" value="Class I glutamine amidotransferase-like"/>
    <property type="match status" value="1"/>
</dbReference>
<name>A0A7W3J4C9_9MICO</name>
<dbReference type="AlphaFoldDB" id="A0A7W3J4C9"/>
<dbReference type="InterPro" id="IPR018060">
    <property type="entry name" value="HTH_AraC"/>
</dbReference>
<accession>A0A7W3J4C9</accession>
<feature type="region of interest" description="Disordered" evidence="3">
    <location>
        <begin position="45"/>
        <end position="74"/>
    </location>
</feature>
<dbReference type="InterPro" id="IPR009057">
    <property type="entry name" value="Homeodomain-like_sf"/>
</dbReference>
<evidence type="ECO:0000313" key="7">
    <source>
        <dbReference type="Proteomes" id="UP000540568"/>
    </source>
</evidence>
<reference evidence="6 7" key="1">
    <citation type="submission" date="2020-07" db="EMBL/GenBank/DDBJ databases">
        <title>Sequencing the genomes of 1000 actinobacteria strains.</title>
        <authorList>
            <person name="Klenk H.-P."/>
        </authorList>
    </citation>
    <scope>NUCLEOTIDE SEQUENCE [LARGE SCALE GENOMIC DNA]</scope>
    <source>
        <strain evidence="6 7">DSM 44121</strain>
    </source>
</reference>
<keyword evidence="2" id="KW-0804">Transcription</keyword>
<dbReference type="Gene3D" id="1.10.10.60">
    <property type="entry name" value="Homeodomain-like"/>
    <property type="match status" value="1"/>
</dbReference>
<dbReference type="Proteomes" id="UP000540568">
    <property type="component" value="Unassembled WGS sequence"/>
</dbReference>
<dbReference type="InterPro" id="IPR029062">
    <property type="entry name" value="Class_I_gatase-like"/>
</dbReference>
<feature type="chain" id="PRO_5030915577" evidence="4">
    <location>
        <begin position="24"/>
        <end position="340"/>
    </location>
</feature>
<evidence type="ECO:0000313" key="6">
    <source>
        <dbReference type="EMBL" id="MBA8806087.1"/>
    </source>
</evidence>
<evidence type="ECO:0000256" key="3">
    <source>
        <dbReference type="SAM" id="MobiDB-lite"/>
    </source>
</evidence>
<dbReference type="InterPro" id="IPR052158">
    <property type="entry name" value="INH-QAR"/>
</dbReference>
<dbReference type="Gene3D" id="3.40.50.880">
    <property type="match status" value="1"/>
</dbReference>
<dbReference type="Pfam" id="PF12833">
    <property type="entry name" value="HTH_18"/>
    <property type="match status" value="1"/>
</dbReference>
<evidence type="ECO:0000256" key="2">
    <source>
        <dbReference type="ARBA" id="ARBA00023163"/>
    </source>
</evidence>
<comment type="caution">
    <text evidence="6">The sequence shown here is derived from an EMBL/GenBank/DDBJ whole genome shotgun (WGS) entry which is preliminary data.</text>
</comment>
<dbReference type="SUPFAM" id="SSF46689">
    <property type="entry name" value="Homeodomain-like"/>
    <property type="match status" value="1"/>
</dbReference>
<evidence type="ECO:0000256" key="4">
    <source>
        <dbReference type="SAM" id="SignalP"/>
    </source>
</evidence>
<evidence type="ECO:0000256" key="1">
    <source>
        <dbReference type="ARBA" id="ARBA00023015"/>
    </source>
</evidence>
<keyword evidence="1" id="KW-0805">Transcription regulation</keyword>
<proteinExistence type="predicted"/>
<keyword evidence="4" id="KW-0732">Signal</keyword>
<dbReference type="GO" id="GO:0003700">
    <property type="term" value="F:DNA-binding transcription factor activity"/>
    <property type="evidence" value="ECO:0007669"/>
    <property type="project" value="InterPro"/>
</dbReference>
<dbReference type="PANTHER" id="PTHR43130:SF3">
    <property type="entry name" value="HTH-TYPE TRANSCRIPTIONAL REGULATOR RV1931C"/>
    <property type="match status" value="1"/>
</dbReference>
<sequence>MTTVVFLLLPGVHLLDLAGPAQAFFTAGDLGHHYDLRYVSGAPGDGAPGDGAPRGSGPRSDIASGNAVGPRNAGGLRPDAGVVASAQGLPLLVGTDWPALGPDDLVVVPGWRVGGDPGAWPHLTERTRERLREHHARGGTVASICAGADALGQAGLLDGRRCTTHHAVQDALAARHPRAHVVRDVLFTTDDGVVTSAGIASGIDLSLHLLAMRHGPAVAARVAREMVVYARRNGAEPQASAMLRHRSHVDDTVHRAQDHIDEHFARTLPLADLAARTGVAERTLTRAFTRATGVTPLRYQQLLRRERAEHLIGQGATVEAAARTVGFEDSRSLRRLRSAP</sequence>
<dbReference type="SMART" id="SM00342">
    <property type="entry name" value="HTH_ARAC"/>
    <property type="match status" value="1"/>
</dbReference>
<dbReference type="Pfam" id="PF01965">
    <property type="entry name" value="DJ-1_PfpI"/>
    <property type="match status" value="1"/>
</dbReference>
<organism evidence="6 7">
    <name type="scientific">Promicromonospora sukumoe</name>
    <dbReference type="NCBI Taxonomy" id="88382"/>
    <lineage>
        <taxon>Bacteria</taxon>
        <taxon>Bacillati</taxon>
        <taxon>Actinomycetota</taxon>
        <taxon>Actinomycetes</taxon>
        <taxon>Micrococcales</taxon>
        <taxon>Promicromonosporaceae</taxon>
        <taxon>Promicromonospora</taxon>
    </lineage>
</organism>
<feature type="domain" description="HTH araC/xylS-type" evidence="5">
    <location>
        <begin position="254"/>
        <end position="340"/>
    </location>
</feature>
<feature type="compositionally biased region" description="Gly residues" evidence="3">
    <location>
        <begin position="45"/>
        <end position="54"/>
    </location>
</feature>
<dbReference type="EMBL" id="JACGWV010000001">
    <property type="protein sequence ID" value="MBA8806087.1"/>
    <property type="molecule type" value="Genomic_DNA"/>
</dbReference>